<gene>
    <name evidence="4" type="primary">100639944</name>
</gene>
<dbReference type="AlphaFoldDB" id="A0A1X7V5V6"/>
<evidence type="ECO:0000256" key="3">
    <source>
        <dbReference type="SAM" id="MobiDB-lite"/>
    </source>
</evidence>
<dbReference type="Pfam" id="PF07890">
    <property type="entry name" value="Rrp15p"/>
    <property type="match status" value="1"/>
</dbReference>
<dbReference type="PANTHER" id="PTHR13245:SF14">
    <property type="entry name" value="RRP15-LIKE PROTEIN"/>
    <property type="match status" value="1"/>
</dbReference>
<feature type="compositionally biased region" description="Basic and acidic residues" evidence="3">
    <location>
        <begin position="160"/>
        <end position="175"/>
    </location>
</feature>
<sequence length="181" mass="20670">MADNKEDRMATVLASLLGSQPEERVSRKRKREESQSSISSKKTGRQEVSRKESKDVVNGVHVLPSSSLWAYEKTLKQVAMRGVVQLFNAVNKQQKELQTQLEAVGSSEAKREKVLSSVDKTQFLEMLKSNHKSRFSKTKGIDKQSKKKKNEMEQPNWSILRDDTGLETAMERWEENDGEDL</sequence>
<feature type="region of interest" description="Disordered" evidence="3">
    <location>
        <begin position="1"/>
        <end position="55"/>
    </location>
</feature>
<protein>
    <recommendedName>
        <fullName evidence="2">RRP15-like protein</fullName>
    </recommendedName>
</protein>
<reference evidence="5" key="1">
    <citation type="journal article" date="2010" name="Nature">
        <title>The Amphimedon queenslandica genome and the evolution of animal complexity.</title>
        <authorList>
            <person name="Srivastava M."/>
            <person name="Simakov O."/>
            <person name="Chapman J."/>
            <person name="Fahey B."/>
            <person name="Gauthier M.E."/>
            <person name="Mitros T."/>
            <person name="Richards G.S."/>
            <person name="Conaco C."/>
            <person name="Dacre M."/>
            <person name="Hellsten U."/>
            <person name="Larroux C."/>
            <person name="Putnam N.H."/>
            <person name="Stanke M."/>
            <person name="Adamska M."/>
            <person name="Darling A."/>
            <person name="Degnan S.M."/>
            <person name="Oakley T.H."/>
            <person name="Plachetzki D.C."/>
            <person name="Zhai Y."/>
            <person name="Adamski M."/>
            <person name="Calcino A."/>
            <person name="Cummins S.F."/>
            <person name="Goodstein D.M."/>
            <person name="Harris C."/>
            <person name="Jackson D.J."/>
            <person name="Leys S.P."/>
            <person name="Shu S."/>
            <person name="Woodcroft B.J."/>
            <person name="Vervoort M."/>
            <person name="Kosik K.S."/>
            <person name="Manning G."/>
            <person name="Degnan B.M."/>
            <person name="Rokhsar D.S."/>
        </authorList>
    </citation>
    <scope>NUCLEOTIDE SEQUENCE [LARGE SCALE GENOMIC DNA]</scope>
</reference>
<dbReference type="InterPro" id="IPR012459">
    <property type="entry name" value="Rrp15"/>
</dbReference>
<evidence type="ECO:0000313" key="5">
    <source>
        <dbReference type="Proteomes" id="UP000007879"/>
    </source>
</evidence>
<dbReference type="Proteomes" id="UP000007879">
    <property type="component" value="Unassembled WGS sequence"/>
</dbReference>
<evidence type="ECO:0000256" key="2">
    <source>
        <dbReference type="ARBA" id="ARBA00017475"/>
    </source>
</evidence>
<dbReference type="GO" id="GO:0030687">
    <property type="term" value="C:preribosome, large subunit precursor"/>
    <property type="evidence" value="ECO:0007669"/>
    <property type="project" value="TreeGrafter"/>
</dbReference>
<dbReference type="PANTHER" id="PTHR13245">
    <property type="entry name" value="RRP15-LIKE PROTEIN"/>
    <property type="match status" value="1"/>
</dbReference>
<evidence type="ECO:0000256" key="1">
    <source>
        <dbReference type="ARBA" id="ARBA00007462"/>
    </source>
</evidence>
<dbReference type="GO" id="GO:0000470">
    <property type="term" value="P:maturation of LSU-rRNA"/>
    <property type="evidence" value="ECO:0007669"/>
    <property type="project" value="TreeGrafter"/>
</dbReference>
<proteinExistence type="inferred from homology"/>
<organism evidence="4">
    <name type="scientific">Amphimedon queenslandica</name>
    <name type="common">Sponge</name>
    <dbReference type="NCBI Taxonomy" id="400682"/>
    <lineage>
        <taxon>Eukaryota</taxon>
        <taxon>Metazoa</taxon>
        <taxon>Porifera</taxon>
        <taxon>Demospongiae</taxon>
        <taxon>Heteroscleromorpha</taxon>
        <taxon>Haplosclerida</taxon>
        <taxon>Niphatidae</taxon>
        <taxon>Amphimedon</taxon>
    </lineage>
</organism>
<dbReference type="InParanoid" id="A0A1X7V5V6"/>
<dbReference type="OrthoDB" id="20949at2759"/>
<evidence type="ECO:0000313" key="4">
    <source>
        <dbReference type="EnsemblMetazoa" id="Aqu2.1.35199_001"/>
    </source>
</evidence>
<dbReference type="eggNOG" id="KOG2974">
    <property type="taxonomic scope" value="Eukaryota"/>
</dbReference>
<accession>A0A1X7V5V6</accession>
<dbReference type="GO" id="GO:0000460">
    <property type="term" value="P:maturation of 5.8S rRNA"/>
    <property type="evidence" value="ECO:0007669"/>
    <property type="project" value="TreeGrafter"/>
</dbReference>
<feature type="compositionally biased region" description="Basic and acidic residues" evidence="3">
    <location>
        <begin position="44"/>
        <end position="55"/>
    </location>
</feature>
<reference evidence="4" key="2">
    <citation type="submission" date="2017-05" db="UniProtKB">
        <authorList>
            <consortium name="EnsemblMetazoa"/>
        </authorList>
    </citation>
    <scope>IDENTIFICATION</scope>
</reference>
<name>A0A1X7V5V6_AMPQE</name>
<dbReference type="KEGG" id="aqu:100639944"/>
<comment type="similarity">
    <text evidence="1">Belongs to the RRP15 family.</text>
</comment>
<feature type="region of interest" description="Disordered" evidence="3">
    <location>
        <begin position="134"/>
        <end position="181"/>
    </location>
</feature>
<dbReference type="STRING" id="400682.A0A1X7V5V6"/>
<dbReference type="EnsemblMetazoa" id="XM_011404872.2">
    <property type="protein sequence ID" value="XP_011403174.1"/>
    <property type="gene ID" value="LOC100639944"/>
</dbReference>
<dbReference type="EnsemblMetazoa" id="Aqu2.1.35199_001">
    <property type="protein sequence ID" value="Aqu2.1.35199_001"/>
    <property type="gene ID" value="Aqu2.1.35199"/>
</dbReference>
<keyword evidence="5" id="KW-1185">Reference proteome</keyword>